<dbReference type="InterPro" id="IPR019410">
    <property type="entry name" value="Methyltransf_16"/>
</dbReference>
<gene>
    <name evidence="1" type="ORF">SEMRO_200_G084760.1</name>
</gene>
<reference evidence="1" key="1">
    <citation type="submission" date="2020-06" db="EMBL/GenBank/DDBJ databases">
        <authorList>
            <consortium name="Plant Systems Biology data submission"/>
        </authorList>
    </citation>
    <scope>NUCLEOTIDE SEQUENCE</scope>
    <source>
        <strain evidence="1">D6</strain>
    </source>
</reference>
<dbReference type="OrthoDB" id="47008at2759"/>
<dbReference type="Proteomes" id="UP001153069">
    <property type="component" value="Unassembled WGS sequence"/>
</dbReference>
<dbReference type="Pfam" id="PF10294">
    <property type="entry name" value="Methyltransf_16"/>
    <property type="match status" value="1"/>
</dbReference>
<protein>
    <submittedName>
        <fullName evidence="1">Uncharacterized protein</fullName>
    </submittedName>
</protein>
<dbReference type="PANTHER" id="PTHR14614">
    <property type="entry name" value="HEPATOCELLULAR CARCINOMA-ASSOCIATED ANTIGEN"/>
    <property type="match status" value="1"/>
</dbReference>
<dbReference type="InterPro" id="IPR029063">
    <property type="entry name" value="SAM-dependent_MTases_sf"/>
</dbReference>
<comment type="caution">
    <text evidence="1">The sequence shown here is derived from an EMBL/GenBank/DDBJ whole genome shotgun (WGS) entry which is preliminary data.</text>
</comment>
<name>A0A9N8DPV1_9STRA</name>
<proteinExistence type="predicted"/>
<evidence type="ECO:0000313" key="1">
    <source>
        <dbReference type="EMBL" id="CAB9504541.1"/>
    </source>
</evidence>
<accession>A0A9N8DPV1</accession>
<sequence length="343" mass="37481">MEGESNDDDEFWQVALCRDEAVARVGLAESESDDDVSSAAAPAITYNIPWRANASTTLKLSPLPDQNGIWSPLGAQAWHASSLLVAYLLQNTILRKDVSSQGSLLTKYLDWWFHSGDKQYGFTALELGSGAVGLVGIVLGLILGDCYQATRSLQQGDENISATIPRVILTDNEPNVLSNLQQNVVNTQAMLPNKTGRNLALLDVENLDWGDEFILPSSLQQSSGGLQLVVGSELVYTHATAKACAQVVLSILDHSPNVLVFILQVTDRDGWNNVFLPKLREKEHLQVISEEDGIHDSDLHELAMTLIPPGGTLDRFAYGGVFIFRRSGVVASLLELQERNELD</sequence>
<keyword evidence="2" id="KW-1185">Reference proteome</keyword>
<evidence type="ECO:0000313" key="2">
    <source>
        <dbReference type="Proteomes" id="UP001153069"/>
    </source>
</evidence>
<organism evidence="1 2">
    <name type="scientific">Seminavis robusta</name>
    <dbReference type="NCBI Taxonomy" id="568900"/>
    <lineage>
        <taxon>Eukaryota</taxon>
        <taxon>Sar</taxon>
        <taxon>Stramenopiles</taxon>
        <taxon>Ochrophyta</taxon>
        <taxon>Bacillariophyta</taxon>
        <taxon>Bacillariophyceae</taxon>
        <taxon>Bacillariophycidae</taxon>
        <taxon>Naviculales</taxon>
        <taxon>Naviculaceae</taxon>
        <taxon>Seminavis</taxon>
    </lineage>
</organism>
<dbReference type="AlphaFoldDB" id="A0A9N8DPV1"/>
<dbReference type="EMBL" id="CAICTM010000199">
    <property type="protein sequence ID" value="CAB9504541.1"/>
    <property type="molecule type" value="Genomic_DNA"/>
</dbReference>
<dbReference type="Gene3D" id="3.40.50.150">
    <property type="entry name" value="Vaccinia Virus protein VP39"/>
    <property type="match status" value="1"/>
</dbReference>
<dbReference type="PANTHER" id="PTHR14614:SF157">
    <property type="entry name" value="METHYLTRANSFERASE TYPE 12 DOMAIN-CONTAINING PROTEIN"/>
    <property type="match status" value="1"/>
</dbReference>